<gene>
    <name evidence="1" type="ORF">MEDL_16742</name>
</gene>
<evidence type="ECO:0000313" key="2">
    <source>
        <dbReference type="Proteomes" id="UP000683360"/>
    </source>
</evidence>
<comment type="caution">
    <text evidence="1">The sequence shown here is derived from an EMBL/GenBank/DDBJ whole genome shotgun (WGS) entry which is preliminary data.</text>
</comment>
<keyword evidence="2" id="KW-1185">Reference proteome</keyword>
<reference evidence="1" key="1">
    <citation type="submission" date="2021-03" db="EMBL/GenBank/DDBJ databases">
        <authorList>
            <person name="Bekaert M."/>
        </authorList>
    </citation>
    <scope>NUCLEOTIDE SEQUENCE</scope>
</reference>
<sequence>MIFSLIEFKNLASKLWKDINLRCIIDNITVDIDSQMKVRQWTGRQNYDMLCMDGDCPDPNKYEMFTRNTSKDFDLLIHNFSESDLDYKYTCTCGFDSCTRKLFVEPNHVMSLPTMTKLMKDKNYINNDSMEIEIMLDKVNHVPNCTAWFESRFINDATVTAMKWYTNYNDVKVILMYLLLMSIVKVDQILCNLIYRYVTIFDEHIDICHVS</sequence>
<organism evidence="1 2">
    <name type="scientific">Mytilus edulis</name>
    <name type="common">Blue mussel</name>
    <dbReference type="NCBI Taxonomy" id="6550"/>
    <lineage>
        <taxon>Eukaryota</taxon>
        <taxon>Metazoa</taxon>
        <taxon>Spiralia</taxon>
        <taxon>Lophotrochozoa</taxon>
        <taxon>Mollusca</taxon>
        <taxon>Bivalvia</taxon>
        <taxon>Autobranchia</taxon>
        <taxon>Pteriomorphia</taxon>
        <taxon>Mytilida</taxon>
        <taxon>Mytiloidea</taxon>
        <taxon>Mytilidae</taxon>
        <taxon>Mytilinae</taxon>
        <taxon>Mytilus</taxon>
    </lineage>
</organism>
<dbReference type="AlphaFoldDB" id="A0A8S3R372"/>
<name>A0A8S3R372_MYTED</name>
<evidence type="ECO:0000313" key="1">
    <source>
        <dbReference type="EMBL" id="CAG2202156.1"/>
    </source>
</evidence>
<dbReference type="Proteomes" id="UP000683360">
    <property type="component" value="Unassembled WGS sequence"/>
</dbReference>
<protein>
    <submittedName>
        <fullName evidence="1">Uncharacterized protein</fullName>
    </submittedName>
</protein>
<proteinExistence type="predicted"/>
<accession>A0A8S3R372</accession>
<dbReference type="EMBL" id="CAJPWZ010000878">
    <property type="protein sequence ID" value="CAG2202156.1"/>
    <property type="molecule type" value="Genomic_DNA"/>
</dbReference>